<keyword evidence="1" id="KW-1133">Transmembrane helix</keyword>
<protein>
    <recommendedName>
        <fullName evidence="2">Phospholipid/glycerol acyltransferase domain-containing protein</fullName>
    </recommendedName>
</protein>
<dbReference type="Pfam" id="PF01553">
    <property type="entry name" value="Acyltransferase"/>
    <property type="match status" value="2"/>
</dbReference>
<keyword evidence="4" id="KW-1185">Reference proteome</keyword>
<evidence type="ECO:0000259" key="2">
    <source>
        <dbReference type="SMART" id="SM00563"/>
    </source>
</evidence>
<feature type="transmembrane region" description="Helical" evidence="1">
    <location>
        <begin position="471"/>
        <end position="495"/>
    </location>
</feature>
<sequence>MENPVSNQGVEVTSFSSASKYVAVSLVAVIVLAVDELNPVKVLCSYTDALVPMRERHLAMFAAFLLCLTMVQQKKHVLYYSCRLFFRCTFNNMFFRSVEIVGAENIPSHGPVIFTGTHNNQFVDAVFLLTTCHREINFMIARKSWDRPVVGHLARAFNAIPVSRPQDMAFSGDGRVLSDGTASLRGEGTRFTAQVEPGAQVSIKGHEDPYRVTAVISDTELQLACAVNASADGGETYKVFPKVDQSEMYDAVHKALREGKCLGIFPEGGSHDRTDLLPLKHGVAIIALDARSKHSVQADRKLKTCRQFQRALALADSTLAVGRPTARAERLYAQAEQDKESRRAATDELLRMVSAGMRSTIVPTPDYKFLQQIYMLRRLYMREGVKVSTGRTMDLNRRFALGVTRIAELAEESGKGGETDDGKLTPEEKDVFFKIRDELLRYMSDLKALGLRDHQVRHIGWWSVKDLLSQLVYLLFTVGVGAIPNILFNLPVIAISRRWAVIEQAKSLKASSVKLAARDVVMSYKIIYVLMFAVLGTKAAEQGVRTYADIVPICRRLRPSTAEAYERLPAQRAALQKGLFRAIKMLGPR</sequence>
<keyword evidence="1" id="KW-0812">Transmembrane</keyword>
<feature type="domain" description="Phospholipid/glycerol acyltransferase" evidence="2">
    <location>
        <begin position="112"/>
        <end position="304"/>
    </location>
</feature>
<dbReference type="PANTHER" id="PTHR31605">
    <property type="entry name" value="GLYCEROL-3-PHOSPHATE O-ACYLTRANSFERASE 1"/>
    <property type="match status" value="1"/>
</dbReference>
<dbReference type="InterPro" id="IPR052744">
    <property type="entry name" value="GPAT/DAPAT"/>
</dbReference>
<evidence type="ECO:0000313" key="3">
    <source>
        <dbReference type="EMBL" id="CAK0847133.1"/>
    </source>
</evidence>
<dbReference type="Proteomes" id="UP001189429">
    <property type="component" value="Unassembled WGS sequence"/>
</dbReference>
<dbReference type="SUPFAM" id="SSF69593">
    <property type="entry name" value="Glycerol-3-phosphate (1)-acyltransferase"/>
    <property type="match status" value="2"/>
</dbReference>
<feature type="non-terminal residue" evidence="3">
    <location>
        <position position="589"/>
    </location>
</feature>
<keyword evidence="1" id="KW-0472">Membrane</keyword>
<comment type="caution">
    <text evidence="3">The sequence shown here is derived from an EMBL/GenBank/DDBJ whole genome shotgun (WGS) entry which is preliminary data.</text>
</comment>
<name>A0ABN9TM95_9DINO</name>
<dbReference type="InterPro" id="IPR002123">
    <property type="entry name" value="Plipid/glycerol_acylTrfase"/>
</dbReference>
<evidence type="ECO:0000256" key="1">
    <source>
        <dbReference type="SAM" id="Phobius"/>
    </source>
</evidence>
<organism evidence="3 4">
    <name type="scientific">Prorocentrum cordatum</name>
    <dbReference type="NCBI Taxonomy" id="2364126"/>
    <lineage>
        <taxon>Eukaryota</taxon>
        <taxon>Sar</taxon>
        <taxon>Alveolata</taxon>
        <taxon>Dinophyceae</taxon>
        <taxon>Prorocentrales</taxon>
        <taxon>Prorocentraceae</taxon>
        <taxon>Prorocentrum</taxon>
    </lineage>
</organism>
<dbReference type="SMART" id="SM00563">
    <property type="entry name" value="PlsC"/>
    <property type="match status" value="1"/>
</dbReference>
<reference evidence="3" key="1">
    <citation type="submission" date="2023-10" db="EMBL/GenBank/DDBJ databases">
        <authorList>
            <person name="Chen Y."/>
            <person name="Shah S."/>
            <person name="Dougan E. K."/>
            <person name="Thang M."/>
            <person name="Chan C."/>
        </authorList>
    </citation>
    <scope>NUCLEOTIDE SEQUENCE [LARGE SCALE GENOMIC DNA]</scope>
</reference>
<gene>
    <name evidence="3" type="ORF">PCOR1329_LOCUS40425</name>
</gene>
<proteinExistence type="predicted"/>
<accession>A0ABN9TM95</accession>
<dbReference type="PANTHER" id="PTHR31605:SF0">
    <property type="entry name" value="GLYCEROL-3-PHOSPHATE O-ACYLTRANSFERASE 1"/>
    <property type="match status" value="1"/>
</dbReference>
<dbReference type="EMBL" id="CAUYUJ010014874">
    <property type="protein sequence ID" value="CAK0847133.1"/>
    <property type="molecule type" value="Genomic_DNA"/>
</dbReference>
<evidence type="ECO:0000313" key="4">
    <source>
        <dbReference type="Proteomes" id="UP001189429"/>
    </source>
</evidence>